<dbReference type="Proteomes" id="UP000398389">
    <property type="component" value="Unassembled WGS sequence"/>
</dbReference>
<proteinExistence type="predicted"/>
<evidence type="ECO:0000313" key="2">
    <source>
        <dbReference type="Proteomes" id="UP000398389"/>
    </source>
</evidence>
<dbReference type="RefSeq" id="XP_031853486.1">
    <property type="nucleotide sequence ID" value="XM_031997595.1"/>
</dbReference>
<name>A0A5E8BM79_9ASCO</name>
<evidence type="ECO:0000313" key="1">
    <source>
        <dbReference type="EMBL" id="VVT50778.1"/>
    </source>
</evidence>
<organism evidence="1 2">
    <name type="scientific">Magnusiomyces paraingens</name>
    <dbReference type="NCBI Taxonomy" id="2606893"/>
    <lineage>
        <taxon>Eukaryota</taxon>
        <taxon>Fungi</taxon>
        <taxon>Dikarya</taxon>
        <taxon>Ascomycota</taxon>
        <taxon>Saccharomycotina</taxon>
        <taxon>Dipodascomycetes</taxon>
        <taxon>Dipodascales</taxon>
        <taxon>Dipodascaceae</taxon>
        <taxon>Magnusiomyces</taxon>
    </lineage>
</organism>
<gene>
    <name evidence="1" type="ORF">SAPINGB_P002877</name>
</gene>
<sequence>MQSYTEDSIGFRLQKVQILLEELNSAFYLCSIIRQSYDTREFRRTLYSSPELLHEQPYFRMDITQKRYSNSALNGVLNEEISLIKKKTIKKGKTQSRETTYKKDFLTFLLDKQPPPTLGFSLVMMTLMTHNTGINHLELAKSDAPESQIFAKLMAATKSDPPREVLEQREKELIAFYKKHTMKILLRHISRWYKDKKLVFPGDIKLHSDRVERESQEALIVVKSLIFPEYNRFANLAVKQIMGHDRPKNHLPYDTRLRTLNAVLANFCISLPARLFEMLSRYFETRTMHSLQSFTDDYGQLLQQAMLKELNLYPKDRGLKIDTKISLESSLRMVERVTATMGSIPLTLSGREQFLRSRPPAESLPEAFPSLIASLNDRKQVCFSSFFRFSTDAIQDMAPDENGVLQMLIQQGAQVPTCKRRITNWKINREVLLDLKVMSLPRLIEEAYGLKPGTILGTSITNKFRLRVDETFEPRANEEKGTPRSLFQVKGIGELEALVGILLRYMRVEQFNAGM</sequence>
<dbReference type="GeneID" id="43581695"/>
<keyword evidence="2" id="KW-1185">Reference proteome</keyword>
<reference evidence="1 2" key="1">
    <citation type="submission" date="2019-09" db="EMBL/GenBank/DDBJ databases">
        <authorList>
            <person name="Brejova B."/>
        </authorList>
    </citation>
    <scope>NUCLEOTIDE SEQUENCE [LARGE SCALE GENOMIC DNA]</scope>
</reference>
<dbReference type="AlphaFoldDB" id="A0A5E8BM79"/>
<dbReference type="EMBL" id="CABVLU010000002">
    <property type="protein sequence ID" value="VVT50778.1"/>
    <property type="molecule type" value="Genomic_DNA"/>
</dbReference>
<accession>A0A5E8BM79</accession>
<protein>
    <submittedName>
        <fullName evidence="1">Uncharacterized protein</fullName>
    </submittedName>
</protein>